<feature type="region of interest" description="Disordered" evidence="5">
    <location>
        <begin position="1"/>
        <end position="22"/>
    </location>
</feature>
<evidence type="ECO:0000256" key="1">
    <source>
        <dbReference type="ARBA" id="ARBA00022723"/>
    </source>
</evidence>
<dbReference type="Gene3D" id="1.25.40.20">
    <property type="entry name" value="Ankyrin repeat-containing domain"/>
    <property type="match status" value="1"/>
</dbReference>
<protein>
    <recommendedName>
        <fullName evidence="6">MYND-type domain-containing protein</fullName>
    </recommendedName>
</protein>
<dbReference type="Proteomes" id="UP001215598">
    <property type="component" value="Unassembled WGS sequence"/>
</dbReference>
<dbReference type="AlphaFoldDB" id="A0AAD7NYB5"/>
<dbReference type="SUPFAM" id="SSF48403">
    <property type="entry name" value="Ankyrin repeat"/>
    <property type="match status" value="1"/>
</dbReference>
<evidence type="ECO:0000259" key="6">
    <source>
        <dbReference type="PROSITE" id="PS50865"/>
    </source>
</evidence>
<evidence type="ECO:0000256" key="4">
    <source>
        <dbReference type="PROSITE-ProRule" id="PRU00134"/>
    </source>
</evidence>
<sequence length="528" mass="57686">MSHPGTESIGTQQQFPSSKPQLPRELWKALKNKSTPTPGSLVFTPGSMIFTPFFSDIRHLMVTKEMDPNSKVPGSRFIEDPHIPELASRLTDEAVFARFGLAVRLGTSIGCTNDAGLSALYYAFGVLLDYEHGVAGHILEGPGLPSAIREHLSGIIHEVLLFLISHHADPNETHRGLSLLHMACLCSSWDLIEALLLHGANPFPSSIETEDCTPHEFFRNPGDATRFLSLVSEYCDTPRPPRICPCGSGLPLNNCHAVAGGKPHALEYICPCGSRKTYSACCAKKPRMKYVEEWDEKKERLVVKQDIVMPMNLGLGMLRTEVGEDSLQSQLQKTKVGLATQMAVDVLQARQEDMLQQLVQTGRVLRSGGSANRDLPSSVSVAVRLSDASSPESSPSPNCVLSMSKFEWKQLMEQWNEAVDDYIASGVDKRPRATIENAAKLGLKGGALYRKCEASGCTKVEGRESVQMLICSGCRTTVYCGRDCQKIDWSGHKSPCRAGEVALQMLPSQREHLAEATKVAVVGAIEGI</sequence>
<accession>A0AAD7NYB5</accession>
<feature type="domain" description="MYND-type" evidence="6">
    <location>
        <begin position="452"/>
        <end position="496"/>
    </location>
</feature>
<dbReference type="EMBL" id="JARKIB010000004">
    <property type="protein sequence ID" value="KAJ7780991.1"/>
    <property type="molecule type" value="Genomic_DNA"/>
</dbReference>
<comment type="caution">
    <text evidence="7">The sequence shown here is derived from an EMBL/GenBank/DDBJ whole genome shotgun (WGS) entry which is preliminary data.</text>
</comment>
<organism evidence="7 8">
    <name type="scientific">Mycena metata</name>
    <dbReference type="NCBI Taxonomy" id="1033252"/>
    <lineage>
        <taxon>Eukaryota</taxon>
        <taxon>Fungi</taxon>
        <taxon>Dikarya</taxon>
        <taxon>Basidiomycota</taxon>
        <taxon>Agaricomycotina</taxon>
        <taxon>Agaricomycetes</taxon>
        <taxon>Agaricomycetidae</taxon>
        <taxon>Agaricales</taxon>
        <taxon>Marasmiineae</taxon>
        <taxon>Mycenaceae</taxon>
        <taxon>Mycena</taxon>
    </lineage>
</organism>
<evidence type="ECO:0000313" key="7">
    <source>
        <dbReference type="EMBL" id="KAJ7780991.1"/>
    </source>
</evidence>
<keyword evidence="1" id="KW-0479">Metal-binding</keyword>
<dbReference type="InterPro" id="IPR002893">
    <property type="entry name" value="Znf_MYND"/>
</dbReference>
<keyword evidence="3" id="KW-0862">Zinc</keyword>
<gene>
    <name evidence="7" type="ORF">B0H16DRAFT_1710245</name>
</gene>
<evidence type="ECO:0000256" key="3">
    <source>
        <dbReference type="ARBA" id="ARBA00022833"/>
    </source>
</evidence>
<dbReference type="SUPFAM" id="SSF144232">
    <property type="entry name" value="HIT/MYND zinc finger-like"/>
    <property type="match status" value="1"/>
</dbReference>
<reference evidence="7" key="1">
    <citation type="submission" date="2023-03" db="EMBL/GenBank/DDBJ databases">
        <title>Massive genome expansion in bonnet fungi (Mycena s.s.) driven by repeated elements and novel gene families across ecological guilds.</title>
        <authorList>
            <consortium name="Lawrence Berkeley National Laboratory"/>
            <person name="Harder C.B."/>
            <person name="Miyauchi S."/>
            <person name="Viragh M."/>
            <person name="Kuo A."/>
            <person name="Thoen E."/>
            <person name="Andreopoulos B."/>
            <person name="Lu D."/>
            <person name="Skrede I."/>
            <person name="Drula E."/>
            <person name="Henrissat B."/>
            <person name="Morin E."/>
            <person name="Kohler A."/>
            <person name="Barry K."/>
            <person name="LaButti K."/>
            <person name="Morin E."/>
            <person name="Salamov A."/>
            <person name="Lipzen A."/>
            <person name="Mereny Z."/>
            <person name="Hegedus B."/>
            <person name="Baldrian P."/>
            <person name="Stursova M."/>
            <person name="Weitz H."/>
            <person name="Taylor A."/>
            <person name="Grigoriev I.V."/>
            <person name="Nagy L.G."/>
            <person name="Martin F."/>
            <person name="Kauserud H."/>
        </authorList>
    </citation>
    <scope>NUCLEOTIDE SEQUENCE</scope>
    <source>
        <strain evidence="7">CBHHK182m</strain>
    </source>
</reference>
<keyword evidence="8" id="KW-1185">Reference proteome</keyword>
<proteinExistence type="predicted"/>
<dbReference type="GO" id="GO:0008270">
    <property type="term" value="F:zinc ion binding"/>
    <property type="evidence" value="ECO:0007669"/>
    <property type="project" value="UniProtKB-KW"/>
</dbReference>
<feature type="compositionally biased region" description="Polar residues" evidence="5">
    <location>
        <begin position="8"/>
        <end position="20"/>
    </location>
</feature>
<keyword evidence="2 4" id="KW-0863">Zinc-finger</keyword>
<evidence type="ECO:0000313" key="8">
    <source>
        <dbReference type="Proteomes" id="UP001215598"/>
    </source>
</evidence>
<dbReference type="Pfam" id="PF01753">
    <property type="entry name" value="zf-MYND"/>
    <property type="match status" value="1"/>
</dbReference>
<name>A0AAD7NYB5_9AGAR</name>
<evidence type="ECO:0000256" key="2">
    <source>
        <dbReference type="ARBA" id="ARBA00022771"/>
    </source>
</evidence>
<dbReference type="PROSITE" id="PS50865">
    <property type="entry name" value="ZF_MYND_2"/>
    <property type="match status" value="1"/>
</dbReference>
<dbReference type="PROSITE" id="PS01360">
    <property type="entry name" value="ZF_MYND_1"/>
    <property type="match status" value="1"/>
</dbReference>
<dbReference type="Gene3D" id="6.10.140.2220">
    <property type="match status" value="1"/>
</dbReference>
<dbReference type="InterPro" id="IPR036770">
    <property type="entry name" value="Ankyrin_rpt-contain_sf"/>
</dbReference>
<evidence type="ECO:0000256" key="5">
    <source>
        <dbReference type="SAM" id="MobiDB-lite"/>
    </source>
</evidence>